<dbReference type="Pfam" id="PF02498">
    <property type="entry name" value="Bro-N"/>
    <property type="match status" value="1"/>
</dbReference>
<proteinExistence type="predicted"/>
<dbReference type="EMBL" id="AAZJ01000033">
    <property type="protein sequence ID" value="EDK12744.1"/>
    <property type="molecule type" value="Genomic_DNA"/>
</dbReference>
<dbReference type="AlphaFoldDB" id="A4P1H3"/>
<dbReference type="PANTHER" id="PTHR36180:SF2">
    <property type="entry name" value="BRO FAMILY PROTEIN"/>
    <property type="match status" value="1"/>
</dbReference>
<evidence type="ECO:0000313" key="3">
    <source>
        <dbReference type="Proteomes" id="UP000005596"/>
    </source>
</evidence>
<name>A4P1H3_HAEIF</name>
<dbReference type="PANTHER" id="PTHR36180">
    <property type="entry name" value="DNA-BINDING PROTEIN-RELATED-RELATED"/>
    <property type="match status" value="1"/>
</dbReference>
<sequence>MKNQVQFSAFTFKSNSVRVITDNNREPWFCANDVCDILGYSNPRDAISKHCKENKKQHSSMNQIFTV</sequence>
<accession>A4P1H3</accession>
<protein>
    <recommendedName>
        <fullName evidence="1">Bro-N domain-containing protein</fullName>
    </recommendedName>
</protein>
<evidence type="ECO:0000313" key="2">
    <source>
        <dbReference type="EMBL" id="EDK12744.1"/>
    </source>
</evidence>
<reference evidence="2 3" key="1">
    <citation type="journal article" date="2007" name="Genome Biol.">
        <title>Characterization and modeling of the Haemophilus influenzae core and supragenomes based on the complete genomic sequences of Rd and 12 clinical nontypeable strains.</title>
        <authorList>
            <person name="Hogg J.S."/>
            <person name="Hu F.Z."/>
            <person name="Janto B."/>
            <person name="Boissy R."/>
            <person name="Hayes J."/>
            <person name="Keefe R."/>
            <person name="Post J.C."/>
            <person name="Ehrlich G.D."/>
        </authorList>
    </citation>
    <scope>NUCLEOTIDE SEQUENCE [LARGE SCALE GENOMIC DNA]</scope>
    <source>
        <strain evidence="2 3">22.4-21</strain>
    </source>
</reference>
<organism evidence="2 3">
    <name type="scientific">Haemophilus influenzae 22.4-21</name>
    <dbReference type="NCBI Taxonomy" id="375063"/>
    <lineage>
        <taxon>Bacteria</taxon>
        <taxon>Pseudomonadati</taxon>
        <taxon>Pseudomonadota</taxon>
        <taxon>Gammaproteobacteria</taxon>
        <taxon>Pasteurellales</taxon>
        <taxon>Pasteurellaceae</taxon>
        <taxon>Haemophilus</taxon>
    </lineage>
</organism>
<evidence type="ECO:0000259" key="1">
    <source>
        <dbReference type="PROSITE" id="PS51750"/>
    </source>
</evidence>
<dbReference type="InterPro" id="IPR003497">
    <property type="entry name" value="BRO_N_domain"/>
</dbReference>
<gene>
    <name evidence="2" type="ORF">CGSHiR3021_00482</name>
</gene>
<dbReference type="BioCyc" id="HINF375063:G119K-2332-MONOMER"/>
<dbReference type="Proteomes" id="UP000005596">
    <property type="component" value="Unassembled WGS sequence"/>
</dbReference>
<dbReference type="PROSITE" id="PS51750">
    <property type="entry name" value="BRO_N"/>
    <property type="match status" value="1"/>
</dbReference>
<feature type="domain" description="Bro-N" evidence="1">
    <location>
        <begin position="2"/>
        <end position="67"/>
    </location>
</feature>
<dbReference type="SMART" id="SM01040">
    <property type="entry name" value="Bro-N"/>
    <property type="match status" value="1"/>
</dbReference>